<dbReference type="SUPFAM" id="SSF47384">
    <property type="entry name" value="Homodimeric domain of signal transducing histidine kinase"/>
    <property type="match status" value="1"/>
</dbReference>
<dbReference type="KEGG" id="pfer:IRI77_26795"/>
<dbReference type="Gene3D" id="3.40.50.2300">
    <property type="match status" value="3"/>
</dbReference>
<dbReference type="PROSITE" id="PS50109">
    <property type="entry name" value="HIS_KIN"/>
    <property type="match status" value="1"/>
</dbReference>
<keyword evidence="6" id="KW-1133">Transmembrane helix</keyword>
<evidence type="ECO:0000256" key="1">
    <source>
        <dbReference type="ARBA" id="ARBA00000085"/>
    </source>
</evidence>
<feature type="domain" description="Response regulatory" evidence="8">
    <location>
        <begin position="668"/>
        <end position="784"/>
    </location>
</feature>
<evidence type="ECO:0000256" key="3">
    <source>
        <dbReference type="ARBA" id="ARBA00022553"/>
    </source>
</evidence>
<keyword evidence="5" id="KW-0175">Coiled coil</keyword>
<dbReference type="SUPFAM" id="SSF52172">
    <property type="entry name" value="CheY-like"/>
    <property type="match status" value="1"/>
</dbReference>
<dbReference type="InterPro" id="IPR011006">
    <property type="entry name" value="CheY-like_superfamily"/>
</dbReference>
<keyword evidence="10" id="KW-1185">Reference proteome</keyword>
<evidence type="ECO:0000259" key="7">
    <source>
        <dbReference type="PROSITE" id="PS50109"/>
    </source>
</evidence>
<name>A0A7S7SHX5_PALFE</name>
<evidence type="ECO:0000256" key="5">
    <source>
        <dbReference type="SAM" id="Coils"/>
    </source>
</evidence>
<dbReference type="SUPFAM" id="SSF55874">
    <property type="entry name" value="ATPase domain of HSP90 chaperone/DNA topoisomerase II/histidine kinase"/>
    <property type="match status" value="1"/>
</dbReference>
<evidence type="ECO:0000256" key="4">
    <source>
        <dbReference type="PROSITE-ProRule" id="PRU00169"/>
    </source>
</evidence>
<dbReference type="RefSeq" id="WP_194448061.1">
    <property type="nucleotide sequence ID" value="NZ_CP063849.1"/>
</dbReference>
<keyword evidence="3 4" id="KW-0597">Phosphoprotein</keyword>
<dbReference type="PANTHER" id="PTHR43065">
    <property type="entry name" value="SENSOR HISTIDINE KINASE"/>
    <property type="match status" value="1"/>
</dbReference>
<dbReference type="InterPro" id="IPR004358">
    <property type="entry name" value="Sig_transdc_His_kin-like_C"/>
</dbReference>
<feature type="transmembrane region" description="Helical" evidence="6">
    <location>
        <begin position="336"/>
        <end position="356"/>
    </location>
</feature>
<protein>
    <recommendedName>
        <fullName evidence="2">histidine kinase</fullName>
        <ecNumber evidence="2">2.7.13.3</ecNumber>
    </recommendedName>
</protein>
<dbReference type="InterPro" id="IPR003594">
    <property type="entry name" value="HATPase_dom"/>
</dbReference>
<evidence type="ECO:0000256" key="2">
    <source>
        <dbReference type="ARBA" id="ARBA00012438"/>
    </source>
</evidence>
<feature type="coiled-coil region" evidence="5">
    <location>
        <begin position="382"/>
        <end position="409"/>
    </location>
</feature>
<evidence type="ECO:0000259" key="8">
    <source>
        <dbReference type="PROSITE" id="PS50110"/>
    </source>
</evidence>
<dbReference type="PRINTS" id="PR00344">
    <property type="entry name" value="BCTRLSENSOR"/>
</dbReference>
<accession>A0A7S7SHX5</accession>
<evidence type="ECO:0000313" key="10">
    <source>
        <dbReference type="Proteomes" id="UP000593892"/>
    </source>
</evidence>
<gene>
    <name evidence="9" type="ORF">IRI77_26795</name>
</gene>
<evidence type="ECO:0000256" key="6">
    <source>
        <dbReference type="SAM" id="Phobius"/>
    </source>
</evidence>
<organism evidence="9 10">
    <name type="scientific">Paludibaculum fermentans</name>
    <dbReference type="NCBI Taxonomy" id="1473598"/>
    <lineage>
        <taxon>Bacteria</taxon>
        <taxon>Pseudomonadati</taxon>
        <taxon>Acidobacteriota</taxon>
        <taxon>Terriglobia</taxon>
        <taxon>Bryobacterales</taxon>
        <taxon>Bryobacteraceae</taxon>
        <taxon>Paludibaculum</taxon>
    </lineage>
</organism>
<evidence type="ECO:0000313" key="9">
    <source>
        <dbReference type="EMBL" id="QOY86392.1"/>
    </source>
</evidence>
<proteinExistence type="predicted"/>
<dbReference type="Gene3D" id="1.10.287.130">
    <property type="match status" value="1"/>
</dbReference>
<dbReference type="InterPro" id="IPR005467">
    <property type="entry name" value="His_kinase_dom"/>
</dbReference>
<keyword evidence="6" id="KW-0472">Membrane</keyword>
<dbReference type="InterPro" id="IPR003661">
    <property type="entry name" value="HisK_dim/P_dom"/>
</dbReference>
<dbReference type="CDD" id="cd00082">
    <property type="entry name" value="HisKA"/>
    <property type="match status" value="1"/>
</dbReference>
<dbReference type="InterPro" id="IPR036890">
    <property type="entry name" value="HATPase_C_sf"/>
</dbReference>
<sequence>MLALSFLLTFVGYSAERPPLKHVLFLNSYHEGYEWSDEVLRGIRSAVVGQAFQVEIWTENMDRKRVSGDGPTLAFRTFLASKYHGRKLDAVVASDDDAIQFMKQHGTDAFGAAPVVFCGLNDWPLADQLPRAQFTGVLEDFQVSAILDLALKFNPGAGAVWVVSDNSPLGNHQKSGFEQIAAQRPRLRFQFVDGAELTLNEIVSRMGKVDKNDIVILTAFTRDRTEEYLERAEAQRRIAQASAGPVYSPSISALGQGIVGANDNAGFAHGLIAGRKLVQLLNGTPPDRIPIEKHARERYVFDYAQLVRFGFEDRVLPAGSRILNRPGSFYSDNRRAIWLAASAVAVEAVIILFLLVNIRRRRAAELALAGQAGALAAANEGLHSANAALQAEIEEREKAEGRVQAIQEQFWQSQKMEAVGRLAGGIAHDFNNLLTVISGYGRMILDGTQPESTPEWVEQMVKAGDRAAALTSQLLAFSRKNLIQPRAISLNEVVRDTLSMMQRILGEDVALSTSLQPGLPAVMADAGQVSQVLLNLAANARDAMAAGGRFEIGTSAVVLGAGYAREHAEIEPGRYVELSVSDTGIGMNEETRRRIFEPFFTTKPVGHGTGLGLATVYGMIKQAGGSIWVYSEPAEGTTFKIYLPALETGAEPLPRPQAQVAAPSGSEAILVVEDQDEVRSFMVTVLEAHGYRVLPASSGEEALRLASQPPGRIDLLLTDVVMPGMNGRALAEKLGEQLPGLKVLYTSGYTEAVIVSRGVLEPNLAYLAKPFAPDDLLRMVRQALD</sequence>
<dbReference type="GO" id="GO:0000155">
    <property type="term" value="F:phosphorelay sensor kinase activity"/>
    <property type="evidence" value="ECO:0007669"/>
    <property type="project" value="InterPro"/>
</dbReference>
<dbReference type="InterPro" id="IPR001789">
    <property type="entry name" value="Sig_transdc_resp-reg_receiver"/>
</dbReference>
<dbReference type="SMART" id="SM00388">
    <property type="entry name" value="HisKA"/>
    <property type="match status" value="1"/>
</dbReference>
<comment type="catalytic activity">
    <reaction evidence="1">
        <text>ATP + protein L-histidine = ADP + protein N-phospho-L-histidine.</text>
        <dbReference type="EC" id="2.7.13.3"/>
    </reaction>
</comment>
<dbReference type="Pfam" id="PF02518">
    <property type="entry name" value="HATPase_c"/>
    <property type="match status" value="1"/>
</dbReference>
<dbReference type="PANTHER" id="PTHR43065:SF42">
    <property type="entry name" value="TWO-COMPONENT SENSOR PPRA"/>
    <property type="match status" value="1"/>
</dbReference>
<dbReference type="SMART" id="SM00448">
    <property type="entry name" value="REC"/>
    <property type="match status" value="1"/>
</dbReference>
<dbReference type="InterPro" id="IPR036097">
    <property type="entry name" value="HisK_dim/P_sf"/>
</dbReference>
<dbReference type="PROSITE" id="PS50110">
    <property type="entry name" value="RESPONSE_REGULATORY"/>
    <property type="match status" value="1"/>
</dbReference>
<dbReference type="Pfam" id="PF00072">
    <property type="entry name" value="Response_reg"/>
    <property type="match status" value="1"/>
</dbReference>
<reference evidence="9 10" key="1">
    <citation type="submission" date="2020-10" db="EMBL/GenBank/DDBJ databases">
        <title>Complete genome sequence of Paludibaculum fermentans P105T, a facultatively anaerobic acidobacterium capable of dissimilatory Fe(III) reduction.</title>
        <authorList>
            <person name="Dedysh S.N."/>
            <person name="Beletsky A.V."/>
            <person name="Kulichevskaya I.S."/>
            <person name="Mardanov A.V."/>
            <person name="Ravin N.V."/>
        </authorList>
    </citation>
    <scope>NUCLEOTIDE SEQUENCE [LARGE SCALE GENOMIC DNA]</scope>
    <source>
        <strain evidence="9 10">P105</strain>
    </source>
</reference>
<keyword evidence="6" id="KW-0812">Transmembrane</keyword>
<dbReference type="Gene3D" id="3.30.565.10">
    <property type="entry name" value="Histidine kinase-like ATPase, C-terminal domain"/>
    <property type="match status" value="1"/>
</dbReference>
<dbReference type="EC" id="2.7.13.3" evidence="2"/>
<feature type="domain" description="Histidine kinase" evidence="7">
    <location>
        <begin position="425"/>
        <end position="647"/>
    </location>
</feature>
<dbReference type="Pfam" id="PF00512">
    <property type="entry name" value="HisKA"/>
    <property type="match status" value="1"/>
</dbReference>
<dbReference type="SMART" id="SM00387">
    <property type="entry name" value="HATPase_c"/>
    <property type="match status" value="1"/>
</dbReference>
<dbReference type="AlphaFoldDB" id="A0A7S7SHX5"/>
<dbReference type="EMBL" id="CP063849">
    <property type="protein sequence ID" value="QOY86392.1"/>
    <property type="molecule type" value="Genomic_DNA"/>
</dbReference>
<feature type="modified residue" description="4-aspartylphosphate" evidence="4">
    <location>
        <position position="719"/>
    </location>
</feature>
<dbReference type="Proteomes" id="UP000593892">
    <property type="component" value="Chromosome"/>
</dbReference>